<dbReference type="EMBL" id="QSJM01000039">
    <property type="protein sequence ID" value="RHD78722.1"/>
    <property type="molecule type" value="Genomic_DNA"/>
</dbReference>
<evidence type="ECO:0000313" key="2">
    <source>
        <dbReference type="Proteomes" id="UP000283429"/>
    </source>
</evidence>
<evidence type="ECO:0008006" key="3">
    <source>
        <dbReference type="Google" id="ProtNLM"/>
    </source>
</evidence>
<reference evidence="1 2" key="1">
    <citation type="submission" date="2018-08" db="EMBL/GenBank/DDBJ databases">
        <title>A genome reference for cultivated species of the human gut microbiota.</title>
        <authorList>
            <person name="Zou Y."/>
            <person name="Xue W."/>
            <person name="Luo G."/>
        </authorList>
    </citation>
    <scope>NUCLEOTIDE SEQUENCE [LARGE SCALE GENOMIC DNA]</scope>
    <source>
        <strain evidence="1 2">AM30-40</strain>
    </source>
</reference>
<proteinExistence type="predicted"/>
<dbReference type="RefSeq" id="WP_117696705.1">
    <property type="nucleotide sequence ID" value="NZ_AP025232.1"/>
</dbReference>
<dbReference type="SUPFAM" id="SSF53448">
    <property type="entry name" value="Nucleotide-diphospho-sugar transferases"/>
    <property type="match status" value="1"/>
</dbReference>
<dbReference type="Proteomes" id="UP000283429">
    <property type="component" value="Unassembled WGS sequence"/>
</dbReference>
<dbReference type="Gene3D" id="3.90.550.10">
    <property type="entry name" value="Spore Coat Polysaccharide Biosynthesis Protein SpsA, Chain A"/>
    <property type="match status" value="1"/>
</dbReference>
<accession>A0A396ANX7</accession>
<gene>
    <name evidence="1" type="ORF">DW783_13435</name>
</gene>
<protein>
    <recommendedName>
        <fullName evidence="3">Glycosyltransferase family 2 protein</fullName>
    </recommendedName>
</protein>
<sequence length="360" mass="42456">MKGNYKIVVNTAAGRRRYLQYLIPFVVSNELVDRYDLWVNTTDKLDICFLEEMSKKYPKINLIWQPDGVINGVLSIDAFYRYCCDDDTIYIKLDDDIIWLEPNFFEELVSFRIANPSYFMVSPLVINNDISTYILQSKGLIQFKEYFEAKSYNLIWYNGYFAEELHKWFIDNYLKTNRYAELHCGHHEVALNRYAINAVAWFGKDFSAFGGEVVGDDEEFLTVIHPSKINRIHCFDCNTIAVHFSFSMQRRILDSTNILSVYKDIIEKGLTQNKQLRLIYNEARAVSSYVDESKNEILKKTLPHSYVQVVKPVKYRMLKEILSSILHINRTYFELLYRIYIQIRKAKRIYIVNGNDPKSN</sequence>
<dbReference type="AlphaFoldDB" id="A0A396ANX7"/>
<name>A0A396ANX7_PHOVU</name>
<evidence type="ECO:0000313" key="1">
    <source>
        <dbReference type="EMBL" id="RHD78722.1"/>
    </source>
</evidence>
<dbReference type="InterPro" id="IPR029044">
    <property type="entry name" value="Nucleotide-diphossugar_trans"/>
</dbReference>
<comment type="caution">
    <text evidence="1">The sequence shown here is derived from an EMBL/GenBank/DDBJ whole genome shotgun (WGS) entry which is preliminary data.</text>
</comment>
<organism evidence="1 2">
    <name type="scientific">Phocaeicola vulgatus</name>
    <name type="common">Bacteroides vulgatus</name>
    <dbReference type="NCBI Taxonomy" id="821"/>
    <lineage>
        <taxon>Bacteria</taxon>
        <taxon>Pseudomonadati</taxon>
        <taxon>Bacteroidota</taxon>
        <taxon>Bacteroidia</taxon>
        <taxon>Bacteroidales</taxon>
        <taxon>Bacteroidaceae</taxon>
        <taxon>Phocaeicola</taxon>
    </lineage>
</organism>